<organism evidence="4 5">
    <name type="scientific">Halomarina rubra</name>
    <dbReference type="NCBI Taxonomy" id="2071873"/>
    <lineage>
        <taxon>Archaea</taxon>
        <taxon>Methanobacteriati</taxon>
        <taxon>Methanobacteriota</taxon>
        <taxon>Stenosarchaea group</taxon>
        <taxon>Halobacteria</taxon>
        <taxon>Halobacteriales</taxon>
        <taxon>Natronomonadaceae</taxon>
        <taxon>Halomarina</taxon>
    </lineage>
</organism>
<dbReference type="InterPro" id="IPR006311">
    <property type="entry name" value="TAT_signal"/>
</dbReference>
<dbReference type="AlphaFoldDB" id="A0ABD6AQ18"/>
<keyword evidence="5" id="KW-1185">Reference proteome</keyword>
<dbReference type="EMBL" id="JBHUDC010000001">
    <property type="protein sequence ID" value="MFD1511742.1"/>
    <property type="molecule type" value="Genomic_DNA"/>
</dbReference>
<dbReference type="InterPro" id="IPR028081">
    <property type="entry name" value="Leu-bd"/>
</dbReference>
<dbReference type="CDD" id="cd06330">
    <property type="entry name" value="PBP1_As_SBP-like"/>
    <property type="match status" value="1"/>
</dbReference>
<name>A0ABD6AQ18_9EURY</name>
<gene>
    <name evidence="4" type="ORF">ACFSBT_00440</name>
</gene>
<accession>A0ABD6AQ18</accession>
<dbReference type="InterPro" id="IPR028082">
    <property type="entry name" value="Peripla_BP_I"/>
</dbReference>
<feature type="domain" description="Leucine-binding protein" evidence="3">
    <location>
        <begin position="53"/>
        <end position="411"/>
    </location>
</feature>
<dbReference type="Proteomes" id="UP001597187">
    <property type="component" value="Unassembled WGS sequence"/>
</dbReference>
<evidence type="ECO:0000313" key="5">
    <source>
        <dbReference type="Proteomes" id="UP001597187"/>
    </source>
</evidence>
<keyword evidence="1" id="KW-0732">Signal</keyword>
<comment type="caution">
    <text evidence="4">The sequence shown here is derived from an EMBL/GenBank/DDBJ whole genome shotgun (WGS) entry which is preliminary data.</text>
</comment>
<dbReference type="Gene3D" id="3.40.50.2300">
    <property type="match status" value="2"/>
</dbReference>
<dbReference type="PANTHER" id="PTHR30483">
    <property type="entry name" value="LEUCINE-SPECIFIC-BINDING PROTEIN"/>
    <property type="match status" value="1"/>
</dbReference>
<dbReference type="PANTHER" id="PTHR30483:SF37">
    <property type="entry name" value="ABC TRANSPORTER SUBSTRATE-BINDING PROTEIN"/>
    <property type="match status" value="1"/>
</dbReference>
<evidence type="ECO:0000256" key="2">
    <source>
        <dbReference type="SAM" id="MobiDB-lite"/>
    </source>
</evidence>
<reference evidence="4 5" key="1">
    <citation type="journal article" date="2019" name="Int. J. Syst. Evol. Microbiol.">
        <title>The Global Catalogue of Microorganisms (GCM) 10K type strain sequencing project: providing services to taxonomists for standard genome sequencing and annotation.</title>
        <authorList>
            <consortium name="The Broad Institute Genomics Platform"/>
            <consortium name="The Broad Institute Genome Sequencing Center for Infectious Disease"/>
            <person name="Wu L."/>
            <person name="Ma J."/>
        </authorList>
    </citation>
    <scope>NUCLEOTIDE SEQUENCE [LARGE SCALE GENOMIC DNA]</scope>
    <source>
        <strain evidence="4 5">CGMCC 1.12563</strain>
    </source>
</reference>
<evidence type="ECO:0000313" key="4">
    <source>
        <dbReference type="EMBL" id="MFD1511742.1"/>
    </source>
</evidence>
<dbReference type="SUPFAM" id="SSF53822">
    <property type="entry name" value="Periplasmic binding protein-like I"/>
    <property type="match status" value="1"/>
</dbReference>
<sequence length="449" mass="47318">MSSNQGRESDSGRTSSRRVGRRRFLAGVGASAAATSLSGCIGGLGGGGGGGGVKIGGVFLLSGLAEALGSASQAGAELGVSAVNEAGGINDEDVEIVFRDHNNGDAVSQIRSLVQEEQVDALIGLTSSGVTLSSAQAIRELGVPMTLTDIGTPWITEHDTETYGDFFNSDDGTAAGIPNLFRTNANTTTNTYAIAKYAVDNVGSGRIANIGPNYAYGEQTWDYFKAFADALGGDFEYVRSVFPELGASDMTPQINRVLSADPDLVFTSFWAGDAVTFVQQAVSQGLFEQVDDVFDTLGADPTVFSALGDTMPEGYHYSSWYWHSAYDNQANTDYVQAFKDANNGSIPSFTGPSTYSAIWLYKNAIENAGSTEPDAIISEMEGMEYEGPRGTWRIDPDSHQATAPTIIGETSTNDDVPYEGVGLDPVESVSLEKSRAQELLADSGLPPGL</sequence>
<dbReference type="PROSITE" id="PS51318">
    <property type="entry name" value="TAT"/>
    <property type="match status" value="1"/>
</dbReference>
<dbReference type="InterPro" id="IPR051010">
    <property type="entry name" value="BCAA_transport"/>
</dbReference>
<dbReference type="Pfam" id="PF13458">
    <property type="entry name" value="Peripla_BP_6"/>
    <property type="match status" value="1"/>
</dbReference>
<feature type="region of interest" description="Disordered" evidence="2">
    <location>
        <begin position="404"/>
        <end position="425"/>
    </location>
</feature>
<evidence type="ECO:0000256" key="1">
    <source>
        <dbReference type="ARBA" id="ARBA00022729"/>
    </source>
</evidence>
<feature type="compositionally biased region" description="Polar residues" evidence="2">
    <location>
        <begin position="404"/>
        <end position="414"/>
    </location>
</feature>
<dbReference type="RefSeq" id="WP_250871729.1">
    <property type="nucleotide sequence ID" value="NZ_JALXFV010000001.1"/>
</dbReference>
<evidence type="ECO:0000259" key="3">
    <source>
        <dbReference type="Pfam" id="PF13458"/>
    </source>
</evidence>
<proteinExistence type="predicted"/>
<protein>
    <submittedName>
        <fullName evidence="4">ABC transporter substrate-binding protein</fullName>
    </submittedName>
</protein>